<evidence type="ECO:0000256" key="1">
    <source>
        <dbReference type="ARBA" id="ARBA00004114"/>
    </source>
</evidence>
<dbReference type="EMBL" id="HBUF01054709">
    <property type="protein sequence ID" value="CAG6623349.1"/>
    <property type="molecule type" value="Transcribed_RNA"/>
</dbReference>
<comment type="subcellular location">
    <subcellularLocation>
        <location evidence="2">Cell projection</location>
        <location evidence="2">Cilium</location>
    </subcellularLocation>
    <subcellularLocation>
        <location evidence="1">Cytoplasm</location>
        <location evidence="1">Cytoskeleton</location>
        <location evidence="1">Microtubule organizing center</location>
        <location evidence="1">Centrosome</location>
        <location evidence="1">Centriole</location>
    </subcellularLocation>
</comment>
<protein>
    <recommendedName>
        <fullName evidence="9">Centriolar and ciliogenesis-associated protein HYLS1 C-terminal domain-containing protein</fullName>
    </recommendedName>
</protein>
<dbReference type="InterPro" id="IPR052319">
    <property type="entry name" value="Centriolar_ciliogenesis_assoc"/>
</dbReference>
<dbReference type="AlphaFoldDB" id="A0A8D8Q2P3"/>
<evidence type="ECO:0000256" key="2">
    <source>
        <dbReference type="ARBA" id="ARBA00004138"/>
    </source>
</evidence>
<evidence type="ECO:0000256" key="5">
    <source>
        <dbReference type="ARBA" id="ARBA00022794"/>
    </source>
</evidence>
<evidence type="ECO:0000256" key="8">
    <source>
        <dbReference type="SAM" id="MobiDB-lite"/>
    </source>
</evidence>
<keyword evidence="4" id="KW-0963">Cytoplasm</keyword>
<keyword evidence="5" id="KW-0970">Cilium biogenesis/degradation</keyword>
<evidence type="ECO:0000256" key="6">
    <source>
        <dbReference type="ARBA" id="ARBA00023212"/>
    </source>
</evidence>
<evidence type="ECO:0000256" key="7">
    <source>
        <dbReference type="ARBA" id="ARBA00023273"/>
    </source>
</evidence>
<name>A0A8D8Q2P3_9HEMI</name>
<evidence type="ECO:0000256" key="4">
    <source>
        <dbReference type="ARBA" id="ARBA00022490"/>
    </source>
</evidence>
<feature type="region of interest" description="Disordered" evidence="8">
    <location>
        <begin position="63"/>
        <end position="120"/>
    </location>
</feature>
<organism evidence="10">
    <name type="scientific">Cacopsylla melanoneura</name>
    <dbReference type="NCBI Taxonomy" id="428564"/>
    <lineage>
        <taxon>Eukaryota</taxon>
        <taxon>Metazoa</taxon>
        <taxon>Ecdysozoa</taxon>
        <taxon>Arthropoda</taxon>
        <taxon>Hexapoda</taxon>
        <taxon>Insecta</taxon>
        <taxon>Pterygota</taxon>
        <taxon>Neoptera</taxon>
        <taxon>Paraneoptera</taxon>
        <taxon>Hemiptera</taxon>
        <taxon>Sternorrhyncha</taxon>
        <taxon>Psylloidea</taxon>
        <taxon>Psyllidae</taxon>
        <taxon>Psyllinae</taxon>
        <taxon>Cacopsylla</taxon>
    </lineage>
</organism>
<dbReference type="GO" id="GO:0005814">
    <property type="term" value="C:centriole"/>
    <property type="evidence" value="ECO:0007669"/>
    <property type="project" value="UniProtKB-SubCell"/>
</dbReference>
<evidence type="ECO:0000259" key="9">
    <source>
        <dbReference type="Pfam" id="PF15311"/>
    </source>
</evidence>
<dbReference type="PANTHER" id="PTHR34174:SF1">
    <property type="entry name" value="CENTRIOLAR AND CILIOGENESIS-ASSOCIATED PROTEIN HYLS1"/>
    <property type="match status" value="1"/>
</dbReference>
<dbReference type="InterPro" id="IPR027918">
    <property type="entry name" value="HYLS1_C_dom"/>
</dbReference>
<sequence>MASSAPPPLDLDPKEVLAHLNYLGYHHITGHQLKDFMKDLKKLIRYDQLRSKENITPVVQPMLHQKRKSCHRSLSAEKHNKLASENRSSSVCSMKTSSNSNTTDSQQKPLRPLQSKVKPCSATTLSQAPTFIRPWQMRSSSQLHKAGTSSDPVALYQHYKELWKLQPLPGENNRSELRWQIREKMLACNPPPRLPLVKSRKS</sequence>
<feature type="compositionally biased region" description="Polar residues" evidence="8">
    <location>
        <begin position="85"/>
        <end position="95"/>
    </location>
</feature>
<accession>A0A8D8Q2P3</accession>
<reference evidence="10" key="1">
    <citation type="submission" date="2021-05" db="EMBL/GenBank/DDBJ databases">
        <authorList>
            <person name="Alioto T."/>
            <person name="Alioto T."/>
            <person name="Gomez Garrido J."/>
        </authorList>
    </citation>
    <scope>NUCLEOTIDE SEQUENCE</scope>
</reference>
<dbReference type="GO" id="GO:0060271">
    <property type="term" value="P:cilium assembly"/>
    <property type="evidence" value="ECO:0007669"/>
    <property type="project" value="TreeGrafter"/>
</dbReference>
<dbReference type="PANTHER" id="PTHR34174">
    <property type="entry name" value="HYDROLETHALUS SYNDROME PROTEIN 1"/>
    <property type="match status" value="1"/>
</dbReference>
<dbReference type="EMBL" id="HBUF01676862">
    <property type="protein sequence ID" value="CAG6791563.1"/>
    <property type="molecule type" value="Transcribed_RNA"/>
</dbReference>
<feature type="compositionally biased region" description="Basic and acidic residues" evidence="8">
    <location>
        <begin position="74"/>
        <end position="84"/>
    </location>
</feature>
<evidence type="ECO:0000256" key="3">
    <source>
        <dbReference type="ARBA" id="ARBA00010091"/>
    </source>
</evidence>
<dbReference type="EMBL" id="HBUF01394254">
    <property type="protein sequence ID" value="CAG6734935.1"/>
    <property type="molecule type" value="Transcribed_RNA"/>
</dbReference>
<dbReference type="GO" id="GO:0097730">
    <property type="term" value="C:non-motile cilium"/>
    <property type="evidence" value="ECO:0007669"/>
    <property type="project" value="TreeGrafter"/>
</dbReference>
<keyword evidence="6" id="KW-0206">Cytoskeleton</keyword>
<keyword evidence="7" id="KW-0966">Cell projection</keyword>
<feature type="domain" description="Centriolar and ciliogenesis-associated protein HYLS1 C-terminal" evidence="9">
    <location>
        <begin position="139"/>
        <end position="193"/>
    </location>
</feature>
<proteinExistence type="inferred from homology"/>
<dbReference type="EMBL" id="HBUF01676861">
    <property type="protein sequence ID" value="CAG6791561.1"/>
    <property type="molecule type" value="Transcribed_RNA"/>
</dbReference>
<dbReference type="EMBL" id="HBUF01676860">
    <property type="protein sequence ID" value="CAG6791559.1"/>
    <property type="molecule type" value="Transcribed_RNA"/>
</dbReference>
<evidence type="ECO:0000313" key="10">
    <source>
        <dbReference type="EMBL" id="CAG6623349.1"/>
    </source>
</evidence>
<comment type="similarity">
    <text evidence="3">Belongs to the HYLS1 family.</text>
</comment>
<dbReference type="Pfam" id="PF15311">
    <property type="entry name" value="HYLS1_C"/>
    <property type="match status" value="1"/>
</dbReference>